<dbReference type="GO" id="GO:0030017">
    <property type="term" value="C:sarcomere"/>
    <property type="evidence" value="ECO:0007669"/>
    <property type="project" value="Ensembl"/>
</dbReference>
<dbReference type="InterPro" id="IPR006689">
    <property type="entry name" value="Small_GTPase_ARF/SAR"/>
</dbReference>
<dbReference type="GO" id="GO:0000287">
    <property type="term" value="F:magnesium ion binding"/>
    <property type="evidence" value="ECO:0007669"/>
    <property type="project" value="Ensembl"/>
</dbReference>
<proteinExistence type="inferred from homology"/>
<evidence type="ECO:0000313" key="15">
    <source>
        <dbReference type="Proteomes" id="UP000002281"/>
    </source>
</evidence>
<protein>
    <submittedName>
        <fullName evidence="14">ARF GTPase 1</fullName>
    </submittedName>
</protein>
<dbReference type="InterPro" id="IPR045872">
    <property type="entry name" value="Arf1-5-like"/>
</dbReference>
<keyword evidence="9 11" id="KW-0342">GTP-binding</keyword>
<feature type="binding site" evidence="12">
    <location>
        <position position="128"/>
    </location>
    <ligand>
        <name>Mg(2+)</name>
        <dbReference type="ChEBI" id="CHEBI:18420"/>
    </ligand>
</feature>
<dbReference type="GO" id="GO:0006886">
    <property type="term" value="P:intracellular protein transport"/>
    <property type="evidence" value="ECO:0000318"/>
    <property type="project" value="GO_Central"/>
</dbReference>
<keyword evidence="10" id="KW-0449">Lipoprotein</keyword>
<feature type="binding site" evidence="12">
    <location>
        <position position="111"/>
    </location>
    <ligand>
        <name>Mg(2+)</name>
        <dbReference type="ChEBI" id="CHEBI:18420"/>
    </ligand>
</feature>
<dbReference type="SUPFAM" id="SSF52540">
    <property type="entry name" value="P-loop containing nucleoside triphosphate hydrolases"/>
    <property type="match status" value="1"/>
</dbReference>
<feature type="binding site" evidence="11">
    <location>
        <begin position="104"/>
        <end position="111"/>
    </location>
    <ligand>
        <name>GTP</name>
        <dbReference type="ChEBI" id="CHEBI:37565"/>
    </ligand>
</feature>
<evidence type="ECO:0000256" key="4">
    <source>
        <dbReference type="ARBA" id="ARBA00022707"/>
    </source>
</evidence>
<reference evidence="14" key="2">
    <citation type="submission" date="2025-08" db="UniProtKB">
        <authorList>
            <consortium name="Ensembl"/>
        </authorList>
    </citation>
    <scope>IDENTIFICATION</scope>
    <source>
        <strain evidence="14">Thoroughbred</strain>
    </source>
</reference>
<evidence type="ECO:0000256" key="6">
    <source>
        <dbReference type="ARBA" id="ARBA00022892"/>
    </source>
</evidence>
<keyword evidence="7" id="KW-0653">Protein transport</keyword>
<dbReference type="GO" id="GO:0032991">
    <property type="term" value="C:protein-containing complex"/>
    <property type="evidence" value="ECO:0007669"/>
    <property type="project" value="Ensembl"/>
</dbReference>
<dbReference type="InterPro" id="IPR027417">
    <property type="entry name" value="P-loop_NTPase"/>
</dbReference>
<keyword evidence="6" id="KW-0931">ER-Golgi transport</keyword>
<dbReference type="GO" id="GO:0005829">
    <property type="term" value="C:cytosol"/>
    <property type="evidence" value="ECO:0007669"/>
    <property type="project" value="Ensembl"/>
</dbReference>
<comment type="subcellular location">
    <subcellularLocation>
        <location evidence="1">Golgi apparatus</location>
    </subcellularLocation>
</comment>
<sequence>MRSFSAGAKIQRVLVDRPPVCWACGLRWRSRSQRAEPGRLLTGSLSSGSSCGKSCLWCCISKVAPIPKVSLASVAPTVCSMGNIFANLFKGLFGKKEMRILMVGLDAAGKTTILYKLKLGEIVTTIPTIGFNVETVEYKNISFTVWDVGGQDKIRPLWRHYFQNTQGLIFVVDSNDRERVNEAREELMRMLAEDELRDAVLLVFANKQDLPNAMNAAEITDKLGLHSLRHRNWYIQATCATSGDGLYEGLDWLSNQLRNQK</sequence>
<keyword evidence="15" id="KW-1185">Reference proteome</keyword>
<evidence type="ECO:0000313" key="14">
    <source>
        <dbReference type="Ensembl" id="ENSECAP00000080929.1"/>
    </source>
</evidence>
<dbReference type="GO" id="GO:0005794">
    <property type="term" value="C:Golgi apparatus"/>
    <property type="evidence" value="ECO:0007669"/>
    <property type="project" value="UniProtKB-SubCell"/>
</dbReference>
<dbReference type="CDD" id="cd04150">
    <property type="entry name" value="Arf1_5_like"/>
    <property type="match status" value="1"/>
</dbReference>
<dbReference type="GO" id="GO:0005886">
    <property type="term" value="C:plasma membrane"/>
    <property type="evidence" value="ECO:0000318"/>
    <property type="project" value="GO_Central"/>
</dbReference>
<keyword evidence="8" id="KW-0333">Golgi apparatus</keyword>
<dbReference type="GO" id="GO:0005737">
    <property type="term" value="C:cytoplasm"/>
    <property type="evidence" value="ECO:0000318"/>
    <property type="project" value="GO_Central"/>
</dbReference>
<comment type="similarity">
    <text evidence="2 13">Belongs to the small GTPase superfamily. Arf family.</text>
</comment>
<dbReference type="Ensembl" id="ENSECAT00000130154.1">
    <property type="protein sequence ID" value="ENSECAP00000080929.1"/>
    <property type="gene ID" value="ENSECAG00000032327.3"/>
</dbReference>
<accession>A0A9L0T161</accession>
<dbReference type="GO" id="GO:0031252">
    <property type="term" value="C:cell leading edge"/>
    <property type="evidence" value="ECO:0007669"/>
    <property type="project" value="Ensembl"/>
</dbReference>
<feature type="binding site" evidence="11">
    <location>
        <begin position="206"/>
        <end position="209"/>
    </location>
    <ligand>
        <name>GTP</name>
        <dbReference type="ChEBI" id="CHEBI:37565"/>
    </ligand>
</feature>
<reference evidence="14" key="3">
    <citation type="submission" date="2025-09" db="UniProtKB">
        <authorList>
            <consortium name="Ensembl"/>
        </authorList>
    </citation>
    <scope>IDENTIFICATION</scope>
    <source>
        <strain evidence="14">Thoroughbred</strain>
    </source>
</reference>
<dbReference type="FunFam" id="3.40.50.300:FF:003500">
    <property type="entry name" value="ADP-ribosylation factor 1"/>
    <property type="match status" value="1"/>
</dbReference>
<keyword evidence="12" id="KW-0460">Magnesium</keyword>
<dbReference type="GO" id="GO:0019904">
    <property type="term" value="F:protein domain specific binding"/>
    <property type="evidence" value="ECO:0007669"/>
    <property type="project" value="Ensembl"/>
</dbReference>
<dbReference type="SMART" id="SM00177">
    <property type="entry name" value="ARF"/>
    <property type="match status" value="1"/>
</dbReference>
<dbReference type="GO" id="GO:0098586">
    <property type="term" value="P:cellular response to virus"/>
    <property type="evidence" value="ECO:0007669"/>
    <property type="project" value="Ensembl"/>
</dbReference>
<dbReference type="PROSITE" id="PS51417">
    <property type="entry name" value="ARF"/>
    <property type="match status" value="1"/>
</dbReference>
<keyword evidence="5 11" id="KW-0547">Nucleotide-binding</keyword>
<dbReference type="GO" id="GO:0003924">
    <property type="term" value="F:GTPase activity"/>
    <property type="evidence" value="ECO:0007669"/>
    <property type="project" value="InterPro"/>
</dbReference>
<dbReference type="InterPro" id="IPR005225">
    <property type="entry name" value="Small_GTP-bd"/>
</dbReference>
<dbReference type="Proteomes" id="UP000002281">
    <property type="component" value="Chromosome 14"/>
</dbReference>
<dbReference type="Pfam" id="PF00025">
    <property type="entry name" value="Arf"/>
    <property type="match status" value="1"/>
</dbReference>
<evidence type="ECO:0000256" key="8">
    <source>
        <dbReference type="ARBA" id="ARBA00023034"/>
    </source>
</evidence>
<keyword evidence="3" id="KW-0813">Transport</keyword>
<dbReference type="AlphaFoldDB" id="A0A9L0T161"/>
<dbReference type="GO" id="GO:1990386">
    <property type="term" value="P:mitotic cleavage furrow ingression"/>
    <property type="evidence" value="ECO:0007669"/>
    <property type="project" value="Ensembl"/>
</dbReference>
<evidence type="ECO:0000256" key="13">
    <source>
        <dbReference type="RuleBase" id="RU003925"/>
    </source>
</evidence>
<evidence type="ECO:0000256" key="10">
    <source>
        <dbReference type="ARBA" id="ARBA00023288"/>
    </source>
</evidence>
<reference evidence="14 15" key="1">
    <citation type="journal article" date="2009" name="Science">
        <title>Genome sequence, comparative analysis, and population genetics of the domestic horse.</title>
        <authorList>
            <consortium name="Broad Institute Genome Sequencing Platform"/>
            <consortium name="Broad Institute Whole Genome Assembly Team"/>
            <person name="Wade C.M."/>
            <person name="Giulotto E."/>
            <person name="Sigurdsson S."/>
            <person name="Zoli M."/>
            <person name="Gnerre S."/>
            <person name="Imsland F."/>
            <person name="Lear T.L."/>
            <person name="Adelson D.L."/>
            <person name="Bailey E."/>
            <person name="Bellone R.R."/>
            <person name="Bloecker H."/>
            <person name="Distl O."/>
            <person name="Edgar R.C."/>
            <person name="Garber M."/>
            <person name="Leeb T."/>
            <person name="Mauceli E."/>
            <person name="MacLeod J.N."/>
            <person name="Penedo M.C.T."/>
            <person name="Raison J.M."/>
            <person name="Sharpe T."/>
            <person name="Vogel J."/>
            <person name="Andersson L."/>
            <person name="Antczak D.F."/>
            <person name="Biagi T."/>
            <person name="Binns M.M."/>
            <person name="Chowdhary B.P."/>
            <person name="Coleman S.J."/>
            <person name="Della Valle G."/>
            <person name="Fryc S."/>
            <person name="Guerin G."/>
            <person name="Hasegawa T."/>
            <person name="Hill E.W."/>
            <person name="Jurka J."/>
            <person name="Kiialainen A."/>
            <person name="Lindgren G."/>
            <person name="Liu J."/>
            <person name="Magnani E."/>
            <person name="Mickelson J.R."/>
            <person name="Murray J."/>
            <person name="Nergadze S.G."/>
            <person name="Onofrio R."/>
            <person name="Pedroni S."/>
            <person name="Piras M.F."/>
            <person name="Raudsepp T."/>
            <person name="Rocchi M."/>
            <person name="Roeed K.H."/>
            <person name="Ryder O.A."/>
            <person name="Searle S."/>
            <person name="Skow L."/>
            <person name="Swinburne J.E."/>
            <person name="Syvaenen A.C."/>
            <person name="Tozaki T."/>
            <person name="Valberg S.J."/>
            <person name="Vaudin M."/>
            <person name="White J.R."/>
            <person name="Zody M.C."/>
            <person name="Lander E.S."/>
            <person name="Lindblad-Toh K."/>
        </authorList>
    </citation>
    <scope>NUCLEOTIDE SEQUENCE [LARGE SCALE GENOMIC DNA]</scope>
    <source>
        <strain evidence="14 15">Thoroughbred</strain>
    </source>
</reference>
<gene>
    <name evidence="14" type="primary">ARF1</name>
</gene>
<evidence type="ECO:0000256" key="7">
    <source>
        <dbReference type="ARBA" id="ARBA00022927"/>
    </source>
</evidence>
<evidence type="ECO:0000256" key="3">
    <source>
        <dbReference type="ARBA" id="ARBA00022448"/>
    </source>
</evidence>
<evidence type="ECO:0000256" key="2">
    <source>
        <dbReference type="ARBA" id="ARBA00010290"/>
    </source>
</evidence>
<dbReference type="SMART" id="SM00175">
    <property type="entry name" value="RAB"/>
    <property type="match status" value="1"/>
</dbReference>
<dbReference type="GO" id="GO:0005525">
    <property type="term" value="F:GTP binding"/>
    <property type="evidence" value="ECO:0000318"/>
    <property type="project" value="GO_Central"/>
</dbReference>
<dbReference type="GeneTree" id="ENSGT00950000183080"/>
<dbReference type="NCBIfam" id="TIGR00231">
    <property type="entry name" value="small_GTP"/>
    <property type="match status" value="1"/>
</dbReference>
<dbReference type="PRINTS" id="PR00328">
    <property type="entry name" value="SAR1GTPBP"/>
</dbReference>
<evidence type="ECO:0000256" key="11">
    <source>
        <dbReference type="PIRSR" id="PIRSR606689-1"/>
    </source>
</evidence>
<evidence type="ECO:0000256" key="9">
    <source>
        <dbReference type="ARBA" id="ARBA00023134"/>
    </source>
</evidence>
<organism evidence="14 15">
    <name type="scientific">Equus caballus</name>
    <name type="common">Horse</name>
    <dbReference type="NCBI Taxonomy" id="9796"/>
    <lineage>
        <taxon>Eukaryota</taxon>
        <taxon>Metazoa</taxon>
        <taxon>Chordata</taxon>
        <taxon>Craniata</taxon>
        <taxon>Vertebrata</taxon>
        <taxon>Euteleostomi</taxon>
        <taxon>Mammalia</taxon>
        <taxon>Eutheria</taxon>
        <taxon>Laurasiatheria</taxon>
        <taxon>Perissodactyla</taxon>
        <taxon>Equidae</taxon>
        <taxon>Equus</taxon>
    </lineage>
</organism>
<dbReference type="PANTHER" id="PTHR11711">
    <property type="entry name" value="ADP RIBOSYLATION FACTOR-RELATED"/>
    <property type="match status" value="1"/>
</dbReference>
<dbReference type="SMART" id="SM00178">
    <property type="entry name" value="SAR"/>
    <property type="match status" value="1"/>
</dbReference>
<name>A0A9L0T161_HORSE</name>
<keyword evidence="12" id="KW-0479">Metal-binding</keyword>
<evidence type="ECO:0000256" key="5">
    <source>
        <dbReference type="ARBA" id="ARBA00022741"/>
    </source>
</evidence>
<dbReference type="InterPro" id="IPR024156">
    <property type="entry name" value="Small_GTPase_ARF"/>
</dbReference>
<dbReference type="GO" id="GO:0016192">
    <property type="term" value="P:vesicle-mediated transport"/>
    <property type="evidence" value="ECO:0000318"/>
    <property type="project" value="GO_Central"/>
</dbReference>
<dbReference type="GO" id="GO:0006878">
    <property type="term" value="P:intracellular copper ion homeostasis"/>
    <property type="evidence" value="ECO:0007669"/>
    <property type="project" value="Ensembl"/>
</dbReference>
<dbReference type="Gene3D" id="3.40.50.300">
    <property type="entry name" value="P-loop containing nucleotide triphosphate hydrolases"/>
    <property type="match status" value="1"/>
</dbReference>
<evidence type="ECO:0000256" key="1">
    <source>
        <dbReference type="ARBA" id="ARBA00004555"/>
    </source>
</evidence>
<evidence type="ECO:0000256" key="12">
    <source>
        <dbReference type="PIRSR" id="PIRSR606689-2"/>
    </source>
</evidence>
<feature type="binding site" evidence="11">
    <location>
        <position position="150"/>
    </location>
    <ligand>
        <name>GTP</name>
        <dbReference type="ChEBI" id="CHEBI:37565"/>
    </ligand>
</feature>
<keyword evidence="4" id="KW-0519">Myristate</keyword>